<accession>A0AA38H999</accession>
<name>A0AA38H999_9TREE</name>
<dbReference type="RefSeq" id="XP_052944586.1">
    <property type="nucleotide sequence ID" value="XM_053089743.1"/>
</dbReference>
<dbReference type="SUPFAM" id="SSF46785">
    <property type="entry name" value="Winged helix' DNA-binding domain"/>
    <property type="match status" value="1"/>
</dbReference>
<dbReference type="InterPro" id="IPR019559">
    <property type="entry name" value="Cullin_neddylation_domain"/>
</dbReference>
<keyword evidence="5" id="KW-0832">Ubl conjugation</keyword>
<reference evidence="11" key="1">
    <citation type="journal article" date="2022" name="G3 (Bethesda)">
        <title>High quality genome of the basidiomycete yeast Dioszegia hungarica PDD-24b-2 isolated from cloud water.</title>
        <authorList>
            <person name="Jarrige D."/>
            <person name="Haridas S."/>
            <person name="Bleykasten-Grosshans C."/>
            <person name="Joly M."/>
            <person name="Nadalig T."/>
            <person name="Sancelme M."/>
            <person name="Vuilleumier S."/>
            <person name="Grigoriev I.V."/>
            <person name="Amato P."/>
            <person name="Bringel F."/>
        </authorList>
    </citation>
    <scope>NUCLEOTIDE SEQUENCE</scope>
    <source>
        <strain evidence="11">PDD-24b-2</strain>
    </source>
</reference>
<dbReference type="FunFam" id="1.20.1310.10:FF:000029">
    <property type="entry name" value="Cullin homolog 1"/>
    <property type="match status" value="1"/>
</dbReference>
<dbReference type="InterPro" id="IPR036388">
    <property type="entry name" value="WH-like_DNA-bd_sf"/>
</dbReference>
<evidence type="ECO:0000256" key="6">
    <source>
        <dbReference type="ARBA" id="ARBA00069612"/>
    </source>
</evidence>
<dbReference type="FunFam" id="1.20.1310.10:FF:000002">
    <property type="entry name" value="cullin-3 isoform X1"/>
    <property type="match status" value="1"/>
</dbReference>
<dbReference type="Proteomes" id="UP001164286">
    <property type="component" value="Unassembled WGS sequence"/>
</dbReference>
<feature type="domain" description="Cullin family profile" evidence="10">
    <location>
        <begin position="430"/>
        <end position="659"/>
    </location>
</feature>
<evidence type="ECO:0000256" key="9">
    <source>
        <dbReference type="SAM" id="MobiDB-lite"/>
    </source>
</evidence>
<keyword evidence="12" id="KW-1185">Reference proteome</keyword>
<dbReference type="SUPFAM" id="SSF75632">
    <property type="entry name" value="Cullin homology domain"/>
    <property type="match status" value="1"/>
</dbReference>
<evidence type="ECO:0000256" key="7">
    <source>
        <dbReference type="PROSITE-ProRule" id="PRU00330"/>
    </source>
</evidence>
<dbReference type="Gene3D" id="1.10.10.10">
    <property type="entry name" value="Winged helix-like DNA-binding domain superfamily/Winged helix DNA-binding domain"/>
    <property type="match status" value="2"/>
</dbReference>
<comment type="similarity">
    <text evidence="2 7 8">Belongs to the cullin family.</text>
</comment>
<dbReference type="FunFam" id="1.20.1310.10:FF:000011">
    <property type="entry name" value="Cullin 1"/>
    <property type="match status" value="1"/>
</dbReference>
<evidence type="ECO:0000256" key="8">
    <source>
        <dbReference type="RuleBase" id="RU003829"/>
    </source>
</evidence>
<evidence type="ECO:0000313" key="11">
    <source>
        <dbReference type="EMBL" id="KAI9634809.1"/>
    </source>
</evidence>
<dbReference type="InterPro" id="IPR045093">
    <property type="entry name" value="Cullin"/>
</dbReference>
<dbReference type="FunFam" id="1.10.10.10:FF:000161">
    <property type="entry name" value="Cullin 1"/>
    <property type="match status" value="1"/>
</dbReference>
<dbReference type="Pfam" id="PF10557">
    <property type="entry name" value="Cullin_Nedd8"/>
    <property type="match status" value="1"/>
</dbReference>
<dbReference type="PROSITE" id="PS50069">
    <property type="entry name" value="CULLIN_2"/>
    <property type="match status" value="1"/>
</dbReference>
<evidence type="ECO:0000256" key="3">
    <source>
        <dbReference type="ARBA" id="ARBA00022499"/>
    </source>
</evidence>
<dbReference type="SMART" id="SM00182">
    <property type="entry name" value="CULLIN"/>
    <property type="match status" value="1"/>
</dbReference>
<evidence type="ECO:0000256" key="5">
    <source>
        <dbReference type="ARBA" id="ARBA00022843"/>
    </source>
</evidence>
<dbReference type="Pfam" id="PF00888">
    <property type="entry name" value="Cullin"/>
    <property type="match status" value="1"/>
</dbReference>
<dbReference type="GO" id="GO:0031146">
    <property type="term" value="P:SCF-dependent proteasomal ubiquitin-dependent protein catabolic process"/>
    <property type="evidence" value="ECO:0007669"/>
    <property type="project" value="UniProtKB-ARBA"/>
</dbReference>
<dbReference type="FunFam" id="4.10.1030.10:FF:000002">
    <property type="entry name" value="cullin homolog 1"/>
    <property type="match status" value="1"/>
</dbReference>
<dbReference type="Gene3D" id="4.10.1030.10">
    <property type="entry name" value="Ring Box Chain A, domain 5"/>
    <property type="match status" value="1"/>
</dbReference>
<proteinExistence type="inferred from homology"/>
<organism evidence="11 12">
    <name type="scientific">Dioszegia hungarica</name>
    <dbReference type="NCBI Taxonomy" id="4972"/>
    <lineage>
        <taxon>Eukaryota</taxon>
        <taxon>Fungi</taxon>
        <taxon>Dikarya</taxon>
        <taxon>Basidiomycota</taxon>
        <taxon>Agaricomycotina</taxon>
        <taxon>Tremellomycetes</taxon>
        <taxon>Tremellales</taxon>
        <taxon>Bulleribasidiaceae</taxon>
        <taxon>Dioszegia</taxon>
    </lineage>
</organism>
<dbReference type="EMBL" id="JAKWFO010000006">
    <property type="protein sequence ID" value="KAI9634809.1"/>
    <property type="molecule type" value="Genomic_DNA"/>
</dbReference>
<dbReference type="InterPro" id="IPR016159">
    <property type="entry name" value="Cullin_repeat-like_dom_sf"/>
</dbReference>
<dbReference type="Gene3D" id="1.20.1310.10">
    <property type="entry name" value="Cullin Repeats"/>
    <property type="match status" value="4"/>
</dbReference>
<dbReference type="PROSITE" id="PS01256">
    <property type="entry name" value="CULLIN_1"/>
    <property type="match status" value="1"/>
</dbReference>
<dbReference type="InterPro" id="IPR059120">
    <property type="entry name" value="Cullin-like_AB"/>
</dbReference>
<dbReference type="InterPro" id="IPR036317">
    <property type="entry name" value="Cullin_homology_sf"/>
</dbReference>
<dbReference type="InterPro" id="IPR016158">
    <property type="entry name" value="Cullin_homology"/>
</dbReference>
<evidence type="ECO:0000256" key="4">
    <source>
        <dbReference type="ARBA" id="ARBA00022786"/>
    </source>
</evidence>
<evidence type="ECO:0000256" key="1">
    <source>
        <dbReference type="ARBA" id="ARBA00004906"/>
    </source>
</evidence>
<sequence>MSSSNAAADAAWVEPTKNDKPSKDADLKHAWAFLRVGVEHIMTRLHMGMSYSYYILLYTAIYDFCTQNRPHTSAFGAGHRGGASLQGADLYRSLHNYLSDHCKQMREEGEKLSDLELLKFYAKQWDRYTTGANYVNKMFNYLNKHWVKREKDEGRKEVYTVYTLALVAWKQNFFKHLNPGAGGVSRLTQALLKQIELQRNGEQVDSGLLKRVIDSYVSLGLDEADAQRSNLEVYKEHFQEHFIAATQAYYKAESTDFVANNSVSDYMKKAEDRLQEEADRVNLYLNDTTKKDLKETCEKALIAAHSDIIVDEFQPLLNADKNDDLTRMYGLLMRIPNGLEPLRKKFEEHVKLSGCAAVQKIMPTPAAGAESSKTESVDPKAYVEALLEVHSKYSDVVNGPFRAELGFNASLDRACREFVNLNPAASNSTRSPELLASHTDQLLQKNNKEVDADTLEKALEQVMVVFRFVTDKDVFQKFYGKKLAKRLVNHTSASDDSESSMITKLKAEQGFDYTNKFTRMFQDVNLSRDLTERFKEKERSQGISSDLDFQCQVLGTNFWPFNPPATEFTIPREISPTFDRFVKFYNEAHSGRKLTWLWHVSKNELKTTYLAQKYIFMTSAYQMSILTQFNESDTHTFKELQTATSIAEGILKPQLVVLVKMKVLLQDDDTYELNLNFKAKKIKVQLNQQIKSEQKQEHTETLAAVDEDRKFVYQATIVRLMKSRKTMKHQALIQEVTATISTKFTPKIPEIKKGIDHLIEKDYLERAEGSNDTYNYLA</sequence>
<dbReference type="SUPFAM" id="SSF74788">
    <property type="entry name" value="Cullin repeat-like"/>
    <property type="match status" value="1"/>
</dbReference>
<dbReference type="InterPro" id="IPR001373">
    <property type="entry name" value="Cullin_N"/>
</dbReference>
<dbReference type="FunFam" id="1.10.10.10:FF:000014">
    <property type="entry name" value="Cullin 1"/>
    <property type="match status" value="1"/>
</dbReference>
<comment type="pathway">
    <text evidence="1">Protein modification; protein ubiquitination.</text>
</comment>
<evidence type="ECO:0000256" key="2">
    <source>
        <dbReference type="ARBA" id="ARBA00006019"/>
    </source>
</evidence>
<dbReference type="AlphaFoldDB" id="A0AA38H999"/>
<keyword evidence="4" id="KW-0833">Ubl conjugation pathway</keyword>
<dbReference type="FunFam" id="1.20.1310.10:FF:000026">
    <property type="entry name" value="Cullin 1"/>
    <property type="match status" value="1"/>
</dbReference>
<dbReference type="GO" id="GO:0019005">
    <property type="term" value="C:SCF ubiquitin ligase complex"/>
    <property type="evidence" value="ECO:0007669"/>
    <property type="project" value="UniProtKB-ARBA"/>
</dbReference>
<gene>
    <name evidence="11" type="ORF">MKK02DRAFT_37684</name>
</gene>
<comment type="caution">
    <text evidence="11">The sequence shown here is derived from an EMBL/GenBank/DDBJ whole genome shotgun (WGS) entry which is preliminary data.</text>
</comment>
<keyword evidence="3" id="KW-1017">Isopeptide bond</keyword>
<feature type="region of interest" description="Disordered" evidence="9">
    <location>
        <begin position="1"/>
        <end position="22"/>
    </location>
</feature>
<dbReference type="GO" id="GO:0031625">
    <property type="term" value="F:ubiquitin protein ligase binding"/>
    <property type="evidence" value="ECO:0007669"/>
    <property type="project" value="InterPro"/>
</dbReference>
<protein>
    <recommendedName>
        <fullName evidence="6">Cullin-1</fullName>
    </recommendedName>
</protein>
<evidence type="ECO:0000259" key="10">
    <source>
        <dbReference type="PROSITE" id="PS50069"/>
    </source>
</evidence>
<dbReference type="Pfam" id="PF26557">
    <property type="entry name" value="Cullin_AB"/>
    <property type="match status" value="1"/>
</dbReference>
<dbReference type="SMART" id="SM00884">
    <property type="entry name" value="Cullin_Nedd8"/>
    <property type="match status" value="1"/>
</dbReference>
<dbReference type="PANTHER" id="PTHR11932">
    <property type="entry name" value="CULLIN"/>
    <property type="match status" value="1"/>
</dbReference>
<dbReference type="InterPro" id="IPR016157">
    <property type="entry name" value="Cullin_CS"/>
</dbReference>
<evidence type="ECO:0000313" key="12">
    <source>
        <dbReference type="Proteomes" id="UP001164286"/>
    </source>
</evidence>
<dbReference type="InterPro" id="IPR036390">
    <property type="entry name" value="WH_DNA-bd_sf"/>
</dbReference>
<dbReference type="GeneID" id="77728948"/>